<proteinExistence type="evidence at transcript level"/>
<protein>
    <submittedName>
        <fullName evidence="1">Macaca fascicularis brain cDNA, clone: QflA-20677</fullName>
    </submittedName>
</protein>
<accession>I7GCX8</accession>
<evidence type="ECO:0000313" key="1">
    <source>
        <dbReference type="EMBL" id="BAE90094.1"/>
    </source>
</evidence>
<organism evidence="1">
    <name type="scientific">Macaca fascicularis</name>
    <name type="common">Crab-eating macaque</name>
    <name type="synonym">Cynomolgus monkey</name>
    <dbReference type="NCBI Taxonomy" id="9541"/>
    <lineage>
        <taxon>Eukaryota</taxon>
        <taxon>Metazoa</taxon>
        <taxon>Chordata</taxon>
        <taxon>Craniata</taxon>
        <taxon>Vertebrata</taxon>
        <taxon>Euteleostomi</taxon>
        <taxon>Mammalia</taxon>
        <taxon>Eutheria</taxon>
        <taxon>Euarchontoglires</taxon>
        <taxon>Primates</taxon>
        <taxon>Haplorrhini</taxon>
        <taxon>Catarrhini</taxon>
        <taxon>Cercopithecidae</taxon>
        <taxon>Cercopithecinae</taxon>
        <taxon>Macaca</taxon>
    </lineage>
</organism>
<name>I7GCX8_MACFA</name>
<dbReference type="EMBL" id="AB173032">
    <property type="protein sequence ID" value="BAE90094.1"/>
    <property type="molecule type" value="mRNA"/>
</dbReference>
<dbReference type="AlphaFoldDB" id="I7GCX8"/>
<reference evidence="1" key="1">
    <citation type="journal article" date="2007" name="PLoS Biol.">
        <title>Rate of evolution in brain-expressed genes in humans and other primates.</title>
        <authorList>
            <person name="Wang H.-Y."/>
            <person name="Chien H.-C."/>
            <person name="Osada N."/>
            <person name="Hashimoto K."/>
            <person name="Sugano S."/>
            <person name="Gojobori T."/>
            <person name="Chou C.-K."/>
            <person name="Tsai S.-F."/>
            <person name="Wu C.-I."/>
            <person name="Shen C.-K.J."/>
        </authorList>
    </citation>
    <scope>NUCLEOTIDE SEQUENCE</scope>
</reference>
<sequence>MNDYSITKQHTCFLGHQHFFQTGPTSSYLETFCPQKRVEILCQCLPVSC</sequence>